<accession>A0A399ISA5</accession>
<dbReference type="Gene3D" id="3.30.460.40">
    <property type="match status" value="1"/>
</dbReference>
<dbReference type="Pfam" id="PF10706">
    <property type="entry name" value="Aminoglyc_resit"/>
    <property type="match status" value="1"/>
</dbReference>
<evidence type="ECO:0000313" key="2">
    <source>
        <dbReference type="Proteomes" id="UP000265930"/>
    </source>
</evidence>
<organism evidence="1 2">
    <name type="scientific">Clostridium chromiireducens</name>
    <dbReference type="NCBI Taxonomy" id="225345"/>
    <lineage>
        <taxon>Bacteria</taxon>
        <taxon>Bacillati</taxon>
        <taxon>Bacillota</taxon>
        <taxon>Clostridia</taxon>
        <taxon>Eubacteriales</taxon>
        <taxon>Clostridiaceae</taxon>
        <taxon>Clostridium</taxon>
    </lineage>
</organism>
<comment type="caution">
    <text evidence="1">The sequence shown here is derived from an EMBL/GenBank/DDBJ whole genome shotgun (WGS) entry which is preliminary data.</text>
</comment>
<reference evidence="1 2" key="1">
    <citation type="submission" date="2018-08" db="EMBL/GenBank/DDBJ databases">
        <title>Genome of Clostridium chromiireducens C1, DSM12136.</title>
        <authorList>
            <person name="Xing M."/>
            <person name="Wei Y."/>
            <person name="Ang E.L."/>
            <person name="Zhao H."/>
            <person name="Zhang Y."/>
        </authorList>
    </citation>
    <scope>NUCLEOTIDE SEQUENCE [LARGE SCALE GENOMIC DNA]</scope>
    <source>
        <strain evidence="1 2">C1</strain>
    </source>
</reference>
<dbReference type="EMBL" id="QXDJ01000002">
    <property type="protein sequence ID" value="RII35467.1"/>
    <property type="molecule type" value="Genomic_DNA"/>
</dbReference>
<dbReference type="AlphaFoldDB" id="A0A399ISA5"/>
<name>A0A399ISA5_9CLOT</name>
<dbReference type="InterPro" id="IPR019646">
    <property type="entry name" value="Aminoglyc_AdlTrfase"/>
</dbReference>
<proteinExistence type="predicted"/>
<dbReference type="RefSeq" id="WP_119366488.1">
    <property type="nucleotide sequence ID" value="NZ_QXDJ01000002.1"/>
</dbReference>
<dbReference type="Proteomes" id="UP000265930">
    <property type="component" value="Unassembled WGS sequence"/>
</dbReference>
<protein>
    <submittedName>
        <fullName evidence="1">Uncharacterized protein</fullName>
    </submittedName>
</protein>
<gene>
    <name evidence="1" type="ORF">D2A34_09755</name>
</gene>
<dbReference type="SUPFAM" id="SSF81301">
    <property type="entry name" value="Nucleotidyltransferase"/>
    <property type="match status" value="1"/>
</dbReference>
<evidence type="ECO:0000313" key="1">
    <source>
        <dbReference type="EMBL" id="RII35467.1"/>
    </source>
</evidence>
<dbReference type="InterPro" id="IPR043519">
    <property type="entry name" value="NT_sf"/>
</dbReference>
<sequence length="218" mass="26058">MKLLIELSEHLSDMNVEWYLCGGFAIDAYLGNITRKHKDVDITVSFNDMKECIQYLESKGWEIDAPVGNQRLVSVEFALEHSELYFDNIWCYKKVADFIKTDKTDGVFKYMKFINREQTELDFIEVVFNKIENGVFYYQKNNNITRDIHNAFIKKDEINILAPEIILLYKSRNYENSDYQHDFDVVINRLEKERYNWFINAMKIAYPKGHKWIEEQSE</sequence>